<feature type="compositionally biased region" description="Polar residues" evidence="10">
    <location>
        <begin position="32"/>
        <end position="46"/>
    </location>
</feature>
<keyword evidence="6 9" id="KW-0505">Motor protein</keyword>
<keyword evidence="3 9" id="KW-0547">Nucleotide-binding</keyword>
<dbReference type="InterPro" id="IPR027640">
    <property type="entry name" value="Kinesin-like_fam"/>
</dbReference>
<evidence type="ECO:0000259" key="11">
    <source>
        <dbReference type="PROSITE" id="PS50067"/>
    </source>
</evidence>
<feature type="domain" description="Kinesin motor" evidence="11">
    <location>
        <begin position="57"/>
        <end position="396"/>
    </location>
</feature>
<organism evidence="12 13">
    <name type="scientific">Lasius platythorax</name>
    <dbReference type="NCBI Taxonomy" id="488582"/>
    <lineage>
        <taxon>Eukaryota</taxon>
        <taxon>Metazoa</taxon>
        <taxon>Ecdysozoa</taxon>
        <taxon>Arthropoda</taxon>
        <taxon>Hexapoda</taxon>
        <taxon>Insecta</taxon>
        <taxon>Pterygota</taxon>
        <taxon>Neoptera</taxon>
        <taxon>Endopterygota</taxon>
        <taxon>Hymenoptera</taxon>
        <taxon>Apocrita</taxon>
        <taxon>Aculeata</taxon>
        <taxon>Formicoidea</taxon>
        <taxon>Formicidae</taxon>
        <taxon>Formicinae</taxon>
        <taxon>Lasius</taxon>
        <taxon>Lasius</taxon>
    </lineage>
</organism>
<evidence type="ECO:0000256" key="4">
    <source>
        <dbReference type="ARBA" id="ARBA00022840"/>
    </source>
</evidence>
<dbReference type="EMBL" id="OZ034830">
    <property type="protein sequence ID" value="CAL1687584.1"/>
    <property type="molecule type" value="Genomic_DNA"/>
</dbReference>
<comment type="similarity">
    <text evidence="8">Belongs to the TRAFAC class myosin-kinesin ATPase superfamily. Kinesin family. KIN-8 subfamily.</text>
</comment>
<dbReference type="SUPFAM" id="SSF52540">
    <property type="entry name" value="P-loop containing nucleoside triphosphate hydrolases"/>
    <property type="match status" value="1"/>
</dbReference>
<dbReference type="PANTHER" id="PTHR47968">
    <property type="entry name" value="CENTROMERE PROTEIN E"/>
    <property type="match status" value="1"/>
</dbReference>
<evidence type="ECO:0000256" key="7">
    <source>
        <dbReference type="ARBA" id="ARBA00023212"/>
    </source>
</evidence>
<evidence type="ECO:0000313" key="12">
    <source>
        <dbReference type="EMBL" id="CAL1687584.1"/>
    </source>
</evidence>
<dbReference type="GO" id="GO:0007018">
    <property type="term" value="P:microtubule-based movement"/>
    <property type="evidence" value="ECO:0007669"/>
    <property type="project" value="InterPro"/>
</dbReference>
<dbReference type="Proteomes" id="UP001497644">
    <property type="component" value="Chromosome 7"/>
</dbReference>
<dbReference type="PANTHER" id="PTHR47968:SF65">
    <property type="entry name" value="KINESIN MOTOR DOMAIN-CONTAINING PROTEIN"/>
    <property type="match status" value="1"/>
</dbReference>
<keyword evidence="7" id="KW-0206">Cytoskeleton</keyword>
<dbReference type="PROSITE" id="PS50067">
    <property type="entry name" value="KINESIN_MOTOR_2"/>
    <property type="match status" value="1"/>
</dbReference>
<dbReference type="Gene3D" id="3.40.850.10">
    <property type="entry name" value="Kinesin motor domain"/>
    <property type="match status" value="1"/>
</dbReference>
<dbReference type="SMART" id="SM00129">
    <property type="entry name" value="KISc"/>
    <property type="match status" value="1"/>
</dbReference>
<evidence type="ECO:0000256" key="1">
    <source>
        <dbReference type="ARBA" id="ARBA00004245"/>
    </source>
</evidence>
<dbReference type="CDD" id="cd01370">
    <property type="entry name" value="KISc_KIP3_like"/>
    <property type="match status" value="1"/>
</dbReference>
<protein>
    <recommendedName>
        <fullName evidence="11">Kinesin motor domain-containing protein</fullName>
    </recommendedName>
</protein>
<evidence type="ECO:0000313" key="13">
    <source>
        <dbReference type="Proteomes" id="UP001497644"/>
    </source>
</evidence>
<dbReference type="Pfam" id="PF00225">
    <property type="entry name" value="Kinesin"/>
    <property type="match status" value="1"/>
</dbReference>
<evidence type="ECO:0000256" key="9">
    <source>
        <dbReference type="PROSITE-ProRule" id="PRU00283"/>
    </source>
</evidence>
<dbReference type="GO" id="GO:0003777">
    <property type="term" value="F:microtubule motor activity"/>
    <property type="evidence" value="ECO:0007669"/>
    <property type="project" value="InterPro"/>
</dbReference>
<evidence type="ECO:0000256" key="5">
    <source>
        <dbReference type="ARBA" id="ARBA00023054"/>
    </source>
</evidence>
<feature type="binding site" evidence="9">
    <location>
        <begin position="160"/>
        <end position="167"/>
    </location>
    <ligand>
        <name>ATP</name>
        <dbReference type="ChEBI" id="CHEBI:30616"/>
    </ligand>
</feature>
<comment type="subcellular location">
    <subcellularLocation>
        <location evidence="1">Cytoplasm</location>
        <location evidence="1">Cytoskeleton</location>
    </subcellularLocation>
</comment>
<keyword evidence="7" id="KW-0963">Cytoplasm</keyword>
<dbReference type="GO" id="GO:0008017">
    <property type="term" value="F:microtubule binding"/>
    <property type="evidence" value="ECO:0007669"/>
    <property type="project" value="InterPro"/>
</dbReference>
<dbReference type="GO" id="GO:0005524">
    <property type="term" value="F:ATP binding"/>
    <property type="evidence" value="ECO:0007669"/>
    <property type="project" value="UniProtKB-UniRule"/>
</dbReference>
<dbReference type="InterPro" id="IPR027417">
    <property type="entry name" value="P-loop_NTPase"/>
</dbReference>
<keyword evidence="4 9" id="KW-0067">ATP-binding</keyword>
<dbReference type="InterPro" id="IPR036961">
    <property type="entry name" value="Kinesin_motor_dom_sf"/>
</dbReference>
<evidence type="ECO:0000256" key="2">
    <source>
        <dbReference type="ARBA" id="ARBA00022701"/>
    </source>
</evidence>
<feature type="region of interest" description="Disordered" evidence="10">
    <location>
        <begin position="22"/>
        <end position="48"/>
    </location>
</feature>
<name>A0AAV2P6D9_9HYME</name>
<accession>A0AAV2P6D9</accession>
<evidence type="ECO:0000256" key="3">
    <source>
        <dbReference type="ARBA" id="ARBA00022741"/>
    </source>
</evidence>
<dbReference type="InterPro" id="IPR001752">
    <property type="entry name" value="Kinesin_motor_dom"/>
</dbReference>
<evidence type="ECO:0000256" key="8">
    <source>
        <dbReference type="ARBA" id="ARBA00060769"/>
    </source>
</evidence>
<sequence>MSIRTMVFNKKDFGRAFSPSRTMKATGKRQIPTGQESAKPSTSGTAIVQAEDSSEISIKVIVRIRPHNERELQSNSRTVVEIVDDKMLIFDPKQQDTPFFFHNVAQKSRDMLKKQNKQLQFIFDRIFSSTSTNINVFEGSTKSLITSLLDGYNCSVFAYGATGAGKTHTMLGNKEDLGITYRTVAELFSEIERQSKYREFHLGVSYLEIYNENVQDLLHKSGQLHLREDGRCGVVVAGLEPIAIQSAEELLSLLAEGNKNRTQHPTDANKESSRSHAVFQVYIKMINKLDSQVQRVKLSMIDLAGSERASATGCKGIRFKEGANINKSLLALGNCINNLADGIKHIPYRDSKLTRLLKDSLGGNCHTVMIANIGPSDLTYEDTYNTLRYANRAKKIKSYAKKNVSCEMHVAGYIKIVGEQKKEIDILKSRLAAFESGTLQSSSLGNKPNKLMLETHCKLTKLYEKKKDLIEKVLTLESSDKILACRILYKKDADERLHNLTTAADDLPTEEQNASGKSRINKSLHYFQRQRNSLKAQMQATWQELCSVETEIQEITTSQLKVKPFDESLQSKLSLQISDIEKCWIPNMQQHMKKLGSLLQCERQSINTIMKVMSNTLQNYYNMVKDYGTMTDKMQLEFKELIKLLEGFRNIKWFDSDTISKVENSNVFTCLSTVGMHPLNNPMPAIGIASETNSEECDDRNTNILNSTFDAAASENNDTDNIFNLSDESNSHEDNDKFVQEIPHEKNIVKTIARKRVLSDKNSENSSTPPKQMKKLLTNNKNVQNNGRIDKENMNKQKPTQMSAKSIAILNKLKSNTINLTPPRRNNAEEKTDVTLKAIRNKERRGLMTTHPYHKSTIGKRPTPALPSTRVPW</sequence>
<dbReference type="PRINTS" id="PR00380">
    <property type="entry name" value="KINESINHEAVY"/>
</dbReference>
<keyword evidence="2" id="KW-0493">Microtubule</keyword>
<evidence type="ECO:0000256" key="10">
    <source>
        <dbReference type="SAM" id="MobiDB-lite"/>
    </source>
</evidence>
<proteinExistence type="inferred from homology"/>
<dbReference type="AlphaFoldDB" id="A0AAV2P6D9"/>
<keyword evidence="13" id="KW-1185">Reference proteome</keyword>
<gene>
    <name evidence="12" type="ORF">LPLAT_LOCUS12766</name>
</gene>
<evidence type="ECO:0000256" key="6">
    <source>
        <dbReference type="ARBA" id="ARBA00023175"/>
    </source>
</evidence>
<reference evidence="12" key="1">
    <citation type="submission" date="2024-04" db="EMBL/GenBank/DDBJ databases">
        <authorList>
            <consortium name="Molecular Ecology Group"/>
        </authorList>
    </citation>
    <scope>NUCLEOTIDE SEQUENCE</scope>
</reference>
<feature type="region of interest" description="Disordered" evidence="10">
    <location>
        <begin position="852"/>
        <end position="873"/>
    </location>
</feature>
<dbReference type="FunFam" id="3.40.850.10:FF:000054">
    <property type="entry name" value="Kinesin-like protein"/>
    <property type="match status" value="1"/>
</dbReference>
<keyword evidence="5" id="KW-0175">Coiled coil</keyword>
<dbReference type="GO" id="GO:0005874">
    <property type="term" value="C:microtubule"/>
    <property type="evidence" value="ECO:0007669"/>
    <property type="project" value="UniProtKB-KW"/>
</dbReference>